<proteinExistence type="predicted"/>
<reference evidence="2" key="1">
    <citation type="journal article" date="2020" name="MBio">
        <title>Horizontal gene transfer to a defensive symbiont with a reduced genome amongst a multipartite beetle microbiome.</title>
        <authorList>
            <person name="Waterworth S.C."/>
            <person name="Florez L.V."/>
            <person name="Rees E.R."/>
            <person name="Hertweck C."/>
            <person name="Kaltenpoth M."/>
            <person name="Kwan J.C."/>
        </authorList>
    </citation>
    <scope>NUCLEOTIDE SEQUENCE [LARGE SCALE GENOMIC DNA]</scope>
</reference>
<evidence type="ECO:0000313" key="1">
    <source>
        <dbReference type="EMBL" id="KAF1027600.1"/>
    </source>
</evidence>
<name>A0A833U0X9_ACIBZ</name>
<dbReference type="EMBL" id="WNDP01000008">
    <property type="protein sequence ID" value="KAF1027600.1"/>
    <property type="molecule type" value="Genomic_DNA"/>
</dbReference>
<sequence length="81" mass="8558">MGRPELFETMVKRAIAKASWCSADPVCSEDLGGTGSRLVNKAACHACVLLPETACETINSGLDRAMLVGLPSDQSVGFFLI</sequence>
<evidence type="ECO:0000313" key="2">
    <source>
        <dbReference type="Proteomes" id="UP000490535"/>
    </source>
</evidence>
<dbReference type="AlphaFoldDB" id="A0A833U0X9"/>
<comment type="caution">
    <text evidence="1">The sequence shown here is derived from an EMBL/GenBank/DDBJ whole genome shotgun (WGS) entry which is preliminary data.</text>
</comment>
<organism evidence="1 2">
    <name type="scientific">Acinetobacter bereziniae</name>
    <name type="common">Acinetobacter genomosp. 10</name>
    <dbReference type="NCBI Taxonomy" id="106648"/>
    <lineage>
        <taxon>Bacteria</taxon>
        <taxon>Pseudomonadati</taxon>
        <taxon>Pseudomonadota</taxon>
        <taxon>Gammaproteobacteria</taxon>
        <taxon>Moraxellales</taxon>
        <taxon>Moraxellaceae</taxon>
        <taxon>Acinetobacter</taxon>
    </lineage>
</organism>
<accession>A0A833U0X9</accession>
<gene>
    <name evidence="1" type="ORF">GAK29_00569</name>
</gene>
<protein>
    <submittedName>
        <fullName evidence="1">Uncharacterized protein</fullName>
    </submittedName>
</protein>
<dbReference type="Proteomes" id="UP000490535">
    <property type="component" value="Unassembled WGS sequence"/>
</dbReference>